<organism evidence="1">
    <name type="scientific">Timema monikensis</name>
    <dbReference type="NCBI Taxonomy" id="170555"/>
    <lineage>
        <taxon>Eukaryota</taxon>
        <taxon>Metazoa</taxon>
        <taxon>Ecdysozoa</taxon>
        <taxon>Arthropoda</taxon>
        <taxon>Hexapoda</taxon>
        <taxon>Insecta</taxon>
        <taxon>Pterygota</taxon>
        <taxon>Neoptera</taxon>
        <taxon>Polyneoptera</taxon>
        <taxon>Phasmatodea</taxon>
        <taxon>Timematodea</taxon>
        <taxon>Timematoidea</taxon>
        <taxon>Timematidae</taxon>
        <taxon>Timema</taxon>
    </lineage>
</organism>
<dbReference type="EMBL" id="OB793803">
    <property type="protein sequence ID" value="CAD7428629.1"/>
    <property type="molecule type" value="Genomic_DNA"/>
</dbReference>
<accession>A0A7R9E8T4</accession>
<evidence type="ECO:0000313" key="1">
    <source>
        <dbReference type="EMBL" id="CAD7428629.1"/>
    </source>
</evidence>
<name>A0A7R9E8T4_9NEOP</name>
<reference evidence="1" key="1">
    <citation type="submission" date="2020-11" db="EMBL/GenBank/DDBJ databases">
        <authorList>
            <person name="Tran Van P."/>
        </authorList>
    </citation>
    <scope>NUCLEOTIDE SEQUENCE</scope>
</reference>
<proteinExistence type="predicted"/>
<protein>
    <submittedName>
        <fullName evidence="1">Uncharacterized protein</fullName>
    </submittedName>
</protein>
<gene>
    <name evidence="1" type="ORF">TMSB3V08_LOCUS5426</name>
</gene>
<dbReference type="AlphaFoldDB" id="A0A7R9E8T4"/>
<sequence>MLARDQIEATPNKLAVMTHNHISWLKIILRLCHLGIGFLAASSRFSGYESQYFPRTNTRIVTPANPSPSTTVSSVDPSLFARRRRMERDPEVYLEFRGGGVENNIFKTTLGTLDRDSNLNLPVIGSLVYCVSSAIDIVATEAAYGTTDWKKHGIHFDRLYCNWAGSNPDLPVFGSLIQHETSLLDHVVTEAERMERERERENFIWLLRILLRMMRKSDIRHCSWFSSPLFVTQQKPIDYNRIYYNFTMLGHSRETLTSTLVRETTITITTQQKEEINDQQYHQELKQVHPTEIRTLIFPSSAVELNTTGALANYATEKHLPPYLYEKQQLPWPPNRERR</sequence>